<comment type="caution">
    <text evidence="3">The sequence shown here is derived from an EMBL/GenBank/DDBJ whole genome shotgun (WGS) entry which is preliminary data.</text>
</comment>
<dbReference type="EMBL" id="MU864935">
    <property type="protein sequence ID" value="KAK4465914.1"/>
    <property type="molecule type" value="Genomic_DNA"/>
</dbReference>
<evidence type="ECO:0000259" key="2">
    <source>
        <dbReference type="PROSITE" id="PS50053"/>
    </source>
</evidence>
<feature type="region of interest" description="Disordered" evidence="1">
    <location>
        <begin position="19"/>
        <end position="92"/>
    </location>
</feature>
<dbReference type="Pfam" id="PF12754">
    <property type="entry name" value="Get5_N"/>
    <property type="match status" value="1"/>
</dbReference>
<dbReference type="InterPro" id="IPR049256">
    <property type="entry name" value="Get5_C"/>
</dbReference>
<dbReference type="Gene3D" id="1.10.286.70">
    <property type="entry name" value="Get5 dimerization domain"/>
    <property type="match status" value="1"/>
</dbReference>
<feature type="compositionally biased region" description="Polar residues" evidence="1">
    <location>
        <begin position="75"/>
        <end position="86"/>
    </location>
</feature>
<reference evidence="3" key="1">
    <citation type="journal article" date="2023" name="Mol. Phylogenet. Evol.">
        <title>Genome-scale phylogeny and comparative genomics of the fungal order Sordariales.</title>
        <authorList>
            <person name="Hensen N."/>
            <person name="Bonometti L."/>
            <person name="Westerberg I."/>
            <person name="Brannstrom I.O."/>
            <person name="Guillou S."/>
            <person name="Cros-Aarteil S."/>
            <person name="Calhoun S."/>
            <person name="Haridas S."/>
            <person name="Kuo A."/>
            <person name="Mondo S."/>
            <person name="Pangilinan J."/>
            <person name="Riley R."/>
            <person name="LaButti K."/>
            <person name="Andreopoulos B."/>
            <person name="Lipzen A."/>
            <person name="Chen C."/>
            <person name="Yan M."/>
            <person name="Daum C."/>
            <person name="Ng V."/>
            <person name="Clum A."/>
            <person name="Steindorff A."/>
            <person name="Ohm R.A."/>
            <person name="Martin F."/>
            <person name="Silar P."/>
            <person name="Natvig D.O."/>
            <person name="Lalanne C."/>
            <person name="Gautier V."/>
            <person name="Ament-Velasquez S.L."/>
            <person name="Kruys A."/>
            <person name="Hutchinson M.I."/>
            <person name="Powell A.J."/>
            <person name="Barry K."/>
            <person name="Miller A.N."/>
            <person name="Grigoriev I.V."/>
            <person name="Debuchy R."/>
            <person name="Gladieux P."/>
            <person name="Hiltunen Thoren M."/>
            <person name="Johannesson H."/>
        </authorList>
    </citation>
    <scope>NUCLEOTIDE SEQUENCE</scope>
    <source>
        <strain evidence="3">PSN324</strain>
    </source>
</reference>
<dbReference type="Gene3D" id="3.10.20.90">
    <property type="entry name" value="Phosphatidylinositol 3-kinase Catalytic Subunit, Chain A, domain 1"/>
    <property type="match status" value="1"/>
</dbReference>
<feature type="region of interest" description="Disordered" evidence="1">
    <location>
        <begin position="163"/>
        <end position="206"/>
    </location>
</feature>
<dbReference type="PROSITE" id="PS50053">
    <property type="entry name" value="UBIQUITIN_2"/>
    <property type="match status" value="1"/>
</dbReference>
<dbReference type="Pfam" id="PF17183">
    <property type="entry name" value="Get5_C"/>
    <property type="match status" value="1"/>
</dbReference>
<dbReference type="InterPro" id="IPR000626">
    <property type="entry name" value="Ubiquitin-like_dom"/>
</dbReference>
<feature type="compositionally biased region" description="Low complexity" evidence="1">
    <location>
        <begin position="57"/>
        <end position="74"/>
    </location>
</feature>
<accession>A0AAV9I0G7</accession>
<dbReference type="SUPFAM" id="SSF54236">
    <property type="entry name" value="Ubiquitin-like"/>
    <property type="match status" value="1"/>
</dbReference>
<dbReference type="CDD" id="cd17039">
    <property type="entry name" value="Ubl_ubiquitin_like"/>
    <property type="match status" value="1"/>
</dbReference>
<dbReference type="Proteomes" id="UP001321749">
    <property type="component" value="Unassembled WGS sequence"/>
</dbReference>
<evidence type="ECO:0000313" key="3">
    <source>
        <dbReference type="EMBL" id="KAK4465914.1"/>
    </source>
</evidence>
<sequence>MATEIAFAKSFLAQLDAKPSKIGPDHVEDARNYPGGNAFLLPRYASSPPLPKRRSGARSSPSNTASSASASSTTPDTVQVHATSARNPPLSLKFPNLALPTTSLLDVKQLVSNETGIPLAKIKLLFNKKPVGDTKVLKDLYTGQGGAGEVEIGIMVIGGAASMPAKQQEEVPPQQPPVDAGTKGEGEGEGEGEQTQEPVVVAPGVASGKEVMRTDEFWEDLRGFLEQRVKDEKVAREVVEQWKGSWTA</sequence>
<organism evidence="3 4">
    <name type="scientific">Cladorrhinum samala</name>
    <dbReference type="NCBI Taxonomy" id="585594"/>
    <lineage>
        <taxon>Eukaryota</taxon>
        <taxon>Fungi</taxon>
        <taxon>Dikarya</taxon>
        <taxon>Ascomycota</taxon>
        <taxon>Pezizomycotina</taxon>
        <taxon>Sordariomycetes</taxon>
        <taxon>Sordariomycetidae</taxon>
        <taxon>Sordariales</taxon>
        <taxon>Podosporaceae</taxon>
        <taxon>Cladorrhinum</taxon>
    </lineage>
</organism>
<evidence type="ECO:0000313" key="4">
    <source>
        <dbReference type="Proteomes" id="UP001321749"/>
    </source>
</evidence>
<feature type="domain" description="Ubiquitin-like" evidence="2">
    <location>
        <begin position="100"/>
        <end position="140"/>
    </location>
</feature>
<proteinExistence type="predicted"/>
<dbReference type="InterPro" id="IPR029071">
    <property type="entry name" value="Ubiquitin-like_domsf"/>
</dbReference>
<dbReference type="AlphaFoldDB" id="A0AAV9I0G7"/>
<keyword evidence="4" id="KW-1185">Reference proteome</keyword>
<reference evidence="3" key="2">
    <citation type="submission" date="2023-06" db="EMBL/GenBank/DDBJ databases">
        <authorList>
            <consortium name="Lawrence Berkeley National Laboratory"/>
            <person name="Mondo S.J."/>
            <person name="Hensen N."/>
            <person name="Bonometti L."/>
            <person name="Westerberg I."/>
            <person name="Brannstrom I.O."/>
            <person name="Guillou S."/>
            <person name="Cros-Aarteil S."/>
            <person name="Calhoun S."/>
            <person name="Haridas S."/>
            <person name="Kuo A."/>
            <person name="Pangilinan J."/>
            <person name="Riley R."/>
            <person name="Labutti K."/>
            <person name="Andreopoulos B."/>
            <person name="Lipzen A."/>
            <person name="Chen C."/>
            <person name="Yanf M."/>
            <person name="Daum C."/>
            <person name="Ng V."/>
            <person name="Clum A."/>
            <person name="Steindorff A."/>
            <person name="Ohm R."/>
            <person name="Martin F."/>
            <person name="Silar P."/>
            <person name="Natvig D."/>
            <person name="Lalanne C."/>
            <person name="Gautier V."/>
            <person name="Ament-Velasquez S.L."/>
            <person name="Kruys A."/>
            <person name="Hutchinson M.I."/>
            <person name="Powell A.J."/>
            <person name="Barry K."/>
            <person name="Miller A.N."/>
            <person name="Grigoriev I.V."/>
            <person name="Debuchy R."/>
            <person name="Gladieux P."/>
            <person name="Thoren M.H."/>
            <person name="Johannesson H."/>
        </authorList>
    </citation>
    <scope>NUCLEOTIDE SEQUENCE</scope>
    <source>
        <strain evidence="3">PSN324</strain>
    </source>
</reference>
<dbReference type="InterPro" id="IPR024737">
    <property type="entry name" value="Get5_N"/>
</dbReference>
<gene>
    <name evidence="3" type="ORF">QBC42DRAFT_260078</name>
</gene>
<name>A0AAV9I0G7_9PEZI</name>
<evidence type="ECO:0000256" key="1">
    <source>
        <dbReference type="SAM" id="MobiDB-lite"/>
    </source>
</evidence>
<protein>
    <submittedName>
        <fullName evidence="3">Cell-cycle control medial ring component</fullName>
    </submittedName>
</protein>